<dbReference type="EMBL" id="VEVQ02000001">
    <property type="protein sequence ID" value="NHN24210.1"/>
    <property type="molecule type" value="Genomic_DNA"/>
</dbReference>
<reference evidence="1 2" key="3">
    <citation type="submission" date="2020-02" db="EMBL/GenBank/DDBJ databases">
        <title>Flavobacterium profundi sp. nov., isolated from a deep-sea seamount.</title>
        <authorList>
            <person name="Zhang D.-C."/>
        </authorList>
    </citation>
    <scope>NUCLEOTIDE SEQUENCE [LARGE SCALE GENOMIC DNA]</scope>
    <source>
        <strain evidence="1 2">EC11</strain>
    </source>
</reference>
<accession>A0ABX0IQU0</accession>
<gene>
    <name evidence="1" type="ORF">FIA58_000845</name>
</gene>
<proteinExistence type="predicted"/>
<keyword evidence="2" id="KW-1185">Reference proteome</keyword>
<organism evidence="1 2">
    <name type="scientific">Flavobacterium jejuense</name>
    <dbReference type="NCBI Taxonomy" id="1544455"/>
    <lineage>
        <taxon>Bacteria</taxon>
        <taxon>Pseudomonadati</taxon>
        <taxon>Bacteroidota</taxon>
        <taxon>Flavobacteriia</taxon>
        <taxon>Flavobacteriales</taxon>
        <taxon>Flavobacteriaceae</taxon>
        <taxon>Flavobacterium</taxon>
    </lineage>
</organism>
<reference evidence="1 2" key="2">
    <citation type="submission" date="2019-05" db="EMBL/GenBank/DDBJ databases">
        <authorList>
            <person name="Lianzixin W."/>
        </authorList>
    </citation>
    <scope>NUCLEOTIDE SEQUENCE [LARGE SCALE GENOMIC DNA]</scope>
    <source>
        <strain evidence="1 2">EC11</strain>
    </source>
</reference>
<dbReference type="CDD" id="cd03801">
    <property type="entry name" value="GT4_PimA-like"/>
    <property type="match status" value="1"/>
</dbReference>
<dbReference type="RefSeq" id="WP_140959045.1">
    <property type="nucleotide sequence ID" value="NZ_VEVQ02000001.1"/>
</dbReference>
<name>A0ABX0IQU0_9FLAO</name>
<protein>
    <submittedName>
        <fullName evidence="1">Glycosyltransferase family 4 protein</fullName>
    </submittedName>
</protein>
<comment type="caution">
    <text evidence="1">The sequence shown here is derived from an EMBL/GenBank/DDBJ whole genome shotgun (WGS) entry which is preliminary data.</text>
</comment>
<evidence type="ECO:0000313" key="2">
    <source>
        <dbReference type="Proteomes" id="UP000817854"/>
    </source>
</evidence>
<sequence>MQNHLVIIGSVWPEPTSTAAGTRMLQLIAMFQKEQYQITFLSSASKSDYSYPLENLNITTHPIKLNDTSFDSLLSVLNPNIVLFDRFMIEEQFGWRVAKNCPNALRILDTEDLHFLRKARETAFKQDRIVQPEDYLSDIFKRELASIYRCDLSLIISEHEMELLTQTFKVDTSILHYIPFLVDPISKSLLNSIPAFSERKHFVSIGNFLHEPNWQTVLQLKKLWKSIKKVLPEAELHVYGSYATEKAKQLHNVKEGFLVRGRAESVEAVFHSVKVLLAPIPYGAGLKGKLLESMLFGLPNVTTEIGSEGMQGDLEWNGFISTTDEDFIEKAIELYQDNTLWQQSQKNGIELINKRFEKSLFENKFFTKINHLLANLNQHRNQNFLGQVFQHQTLQSTKFMSKWIELKNSVQ</sequence>
<reference evidence="2" key="1">
    <citation type="submission" date="2019-05" db="EMBL/GenBank/DDBJ databases">
        <title>Flavobacterium profundi sp. nov., isolated from a deep-sea seamount.</title>
        <authorList>
            <person name="Zhang D.-C."/>
        </authorList>
    </citation>
    <scope>NUCLEOTIDE SEQUENCE [LARGE SCALE GENOMIC DNA]</scope>
    <source>
        <strain evidence="2">EC11</strain>
    </source>
</reference>
<evidence type="ECO:0000313" key="1">
    <source>
        <dbReference type="EMBL" id="NHN24210.1"/>
    </source>
</evidence>
<dbReference type="Gene3D" id="3.40.50.2000">
    <property type="entry name" value="Glycogen Phosphorylase B"/>
    <property type="match status" value="1"/>
</dbReference>
<dbReference type="SUPFAM" id="SSF53756">
    <property type="entry name" value="UDP-Glycosyltransferase/glycogen phosphorylase"/>
    <property type="match status" value="1"/>
</dbReference>
<dbReference type="Pfam" id="PF13692">
    <property type="entry name" value="Glyco_trans_1_4"/>
    <property type="match status" value="1"/>
</dbReference>
<dbReference type="Proteomes" id="UP000817854">
    <property type="component" value="Unassembled WGS sequence"/>
</dbReference>